<feature type="region of interest" description="Disordered" evidence="1">
    <location>
        <begin position="41"/>
        <end position="68"/>
    </location>
</feature>
<feature type="chain" id="PRO_5037954772" description="Secreted protein" evidence="2">
    <location>
        <begin position="34"/>
        <end position="68"/>
    </location>
</feature>
<dbReference type="AlphaFoldDB" id="A0A916E8W9"/>
<evidence type="ECO:0000313" key="3">
    <source>
        <dbReference type="EMBL" id="CAB5368477.1"/>
    </source>
</evidence>
<organism evidence="3 4">
    <name type="scientific">Rhizophagus irregularis</name>
    <dbReference type="NCBI Taxonomy" id="588596"/>
    <lineage>
        <taxon>Eukaryota</taxon>
        <taxon>Fungi</taxon>
        <taxon>Fungi incertae sedis</taxon>
        <taxon>Mucoromycota</taxon>
        <taxon>Glomeromycotina</taxon>
        <taxon>Glomeromycetes</taxon>
        <taxon>Glomerales</taxon>
        <taxon>Glomeraceae</taxon>
        <taxon>Rhizophagus</taxon>
    </lineage>
</organism>
<keyword evidence="2" id="KW-0732">Signal</keyword>
<gene>
    <name evidence="3" type="ORF">CHRIB12_LOCUS11759</name>
</gene>
<feature type="signal peptide" evidence="2">
    <location>
        <begin position="1"/>
        <end position="33"/>
    </location>
</feature>
<protein>
    <recommendedName>
        <fullName evidence="5">Secreted protein</fullName>
    </recommendedName>
</protein>
<dbReference type="EMBL" id="CAGKOT010000025">
    <property type="protein sequence ID" value="CAB5368477.1"/>
    <property type="molecule type" value="Genomic_DNA"/>
</dbReference>
<reference evidence="3" key="1">
    <citation type="submission" date="2020-05" db="EMBL/GenBank/DDBJ databases">
        <authorList>
            <person name="Rincon C."/>
            <person name="Sanders R I."/>
            <person name="Robbins C."/>
            <person name="Chaturvedi A."/>
        </authorList>
    </citation>
    <scope>NUCLEOTIDE SEQUENCE</scope>
    <source>
        <strain evidence="3">CHB12</strain>
    </source>
</reference>
<accession>A0A916E8W9</accession>
<name>A0A916E8W9_9GLOM</name>
<evidence type="ECO:0000256" key="2">
    <source>
        <dbReference type="SAM" id="SignalP"/>
    </source>
</evidence>
<dbReference type="Proteomes" id="UP000684084">
    <property type="component" value="Unassembled WGS sequence"/>
</dbReference>
<evidence type="ECO:0008006" key="5">
    <source>
        <dbReference type="Google" id="ProtNLM"/>
    </source>
</evidence>
<proteinExistence type="predicted"/>
<feature type="compositionally biased region" description="Basic and acidic residues" evidence="1">
    <location>
        <begin position="41"/>
        <end position="50"/>
    </location>
</feature>
<comment type="caution">
    <text evidence="3">The sequence shown here is derived from an EMBL/GenBank/DDBJ whole genome shotgun (WGS) entry which is preliminary data.</text>
</comment>
<evidence type="ECO:0000313" key="4">
    <source>
        <dbReference type="Proteomes" id="UP000684084"/>
    </source>
</evidence>
<sequence>MIVGARALGQKTFLSVFNSLILFIHSSFQFCRASDGTPDQKQRLASDIKKSTLPKDNSSPHSFGRHFL</sequence>
<evidence type="ECO:0000256" key="1">
    <source>
        <dbReference type="SAM" id="MobiDB-lite"/>
    </source>
</evidence>